<accession>A0A0F9MKY4</accession>
<gene>
    <name evidence="1" type="ORF">LCGC14_1061890</name>
</gene>
<dbReference type="EMBL" id="LAZR01004513">
    <property type="protein sequence ID" value="KKN07935.1"/>
    <property type="molecule type" value="Genomic_DNA"/>
</dbReference>
<organism evidence="1">
    <name type="scientific">marine sediment metagenome</name>
    <dbReference type="NCBI Taxonomy" id="412755"/>
    <lineage>
        <taxon>unclassified sequences</taxon>
        <taxon>metagenomes</taxon>
        <taxon>ecological metagenomes</taxon>
    </lineage>
</organism>
<comment type="caution">
    <text evidence="1">The sequence shown here is derived from an EMBL/GenBank/DDBJ whole genome shotgun (WGS) entry which is preliminary data.</text>
</comment>
<protein>
    <submittedName>
        <fullName evidence="1">Uncharacterized protein</fullName>
    </submittedName>
</protein>
<dbReference type="AlphaFoldDB" id="A0A0F9MKY4"/>
<proteinExistence type="predicted"/>
<name>A0A0F9MKY4_9ZZZZ</name>
<reference evidence="1" key="1">
    <citation type="journal article" date="2015" name="Nature">
        <title>Complex archaea that bridge the gap between prokaryotes and eukaryotes.</title>
        <authorList>
            <person name="Spang A."/>
            <person name="Saw J.H."/>
            <person name="Jorgensen S.L."/>
            <person name="Zaremba-Niedzwiedzka K."/>
            <person name="Martijn J."/>
            <person name="Lind A.E."/>
            <person name="van Eijk R."/>
            <person name="Schleper C."/>
            <person name="Guy L."/>
            <person name="Ettema T.J."/>
        </authorList>
    </citation>
    <scope>NUCLEOTIDE SEQUENCE</scope>
</reference>
<sequence length="204" mass="21111">MGSRLKTALLSLQEIAAGVVVMGTPKGIMFDASGAKIWVRFGRRAATALTASINFRIEISPDSSGNTWETVKELSTQLGSSVADQIVNGTVAIGATVITLADTTGFVAGDDIFIENTVPANSEWAKIKSISGGVSVTIEEALINAQTGSTVFDQAERYTAFSVDLKGLAVGNNSDSGSGRIRAVADGSGGGQAFACEVIMVEWS</sequence>
<evidence type="ECO:0000313" key="1">
    <source>
        <dbReference type="EMBL" id="KKN07935.1"/>
    </source>
</evidence>